<comment type="caution">
    <text evidence="1">The sequence shown here is derived from an EMBL/GenBank/DDBJ whole genome shotgun (WGS) entry which is preliminary data.</text>
</comment>
<organism evidence="1 2">
    <name type="scientific">Dreissena polymorpha</name>
    <name type="common">Zebra mussel</name>
    <name type="synonym">Mytilus polymorpha</name>
    <dbReference type="NCBI Taxonomy" id="45954"/>
    <lineage>
        <taxon>Eukaryota</taxon>
        <taxon>Metazoa</taxon>
        <taxon>Spiralia</taxon>
        <taxon>Lophotrochozoa</taxon>
        <taxon>Mollusca</taxon>
        <taxon>Bivalvia</taxon>
        <taxon>Autobranchia</taxon>
        <taxon>Heteroconchia</taxon>
        <taxon>Euheterodonta</taxon>
        <taxon>Imparidentia</taxon>
        <taxon>Neoheterodontei</taxon>
        <taxon>Myida</taxon>
        <taxon>Dreissenoidea</taxon>
        <taxon>Dreissenidae</taxon>
        <taxon>Dreissena</taxon>
    </lineage>
</organism>
<sequence length="75" mass="8471">MHEICLVQDGVLKHSDIGVVWKDYPAELHDWLLKLTEAYDLTFPLDDKPVNLVPCLMPEKQPDVSGHGPYSSTHS</sequence>
<proteinExistence type="predicted"/>
<accession>A0A9D4GC41</accession>
<dbReference type="Proteomes" id="UP000828390">
    <property type="component" value="Unassembled WGS sequence"/>
</dbReference>
<name>A0A9D4GC41_DREPO</name>
<dbReference type="AlphaFoldDB" id="A0A9D4GC41"/>
<evidence type="ECO:0000313" key="1">
    <source>
        <dbReference type="EMBL" id="KAH3812864.1"/>
    </source>
</evidence>
<evidence type="ECO:0000313" key="2">
    <source>
        <dbReference type="Proteomes" id="UP000828390"/>
    </source>
</evidence>
<gene>
    <name evidence="1" type="ORF">DPMN_141307</name>
</gene>
<reference evidence="1" key="1">
    <citation type="journal article" date="2019" name="bioRxiv">
        <title>The Genome of the Zebra Mussel, Dreissena polymorpha: A Resource for Invasive Species Research.</title>
        <authorList>
            <person name="McCartney M.A."/>
            <person name="Auch B."/>
            <person name="Kono T."/>
            <person name="Mallez S."/>
            <person name="Zhang Y."/>
            <person name="Obille A."/>
            <person name="Becker A."/>
            <person name="Abrahante J.E."/>
            <person name="Garbe J."/>
            <person name="Badalamenti J.P."/>
            <person name="Herman A."/>
            <person name="Mangelson H."/>
            <person name="Liachko I."/>
            <person name="Sullivan S."/>
            <person name="Sone E.D."/>
            <person name="Koren S."/>
            <person name="Silverstein K.A.T."/>
            <person name="Beckman K.B."/>
            <person name="Gohl D.M."/>
        </authorList>
    </citation>
    <scope>NUCLEOTIDE SEQUENCE</scope>
    <source>
        <strain evidence="1">Duluth1</strain>
        <tissue evidence="1">Whole animal</tissue>
    </source>
</reference>
<reference evidence="1" key="2">
    <citation type="submission" date="2020-11" db="EMBL/GenBank/DDBJ databases">
        <authorList>
            <person name="McCartney M.A."/>
            <person name="Auch B."/>
            <person name="Kono T."/>
            <person name="Mallez S."/>
            <person name="Becker A."/>
            <person name="Gohl D.M."/>
            <person name="Silverstein K.A.T."/>
            <person name="Koren S."/>
            <person name="Bechman K.B."/>
            <person name="Herman A."/>
            <person name="Abrahante J.E."/>
            <person name="Garbe J."/>
        </authorList>
    </citation>
    <scope>NUCLEOTIDE SEQUENCE</scope>
    <source>
        <strain evidence="1">Duluth1</strain>
        <tissue evidence="1">Whole animal</tissue>
    </source>
</reference>
<protein>
    <submittedName>
        <fullName evidence="1">Uncharacterized protein</fullName>
    </submittedName>
</protein>
<dbReference type="EMBL" id="JAIWYP010000006">
    <property type="protein sequence ID" value="KAH3812864.1"/>
    <property type="molecule type" value="Genomic_DNA"/>
</dbReference>
<keyword evidence="2" id="KW-1185">Reference proteome</keyword>